<evidence type="ECO:0000256" key="17">
    <source>
        <dbReference type="ARBA" id="ARBA00024827"/>
    </source>
</evidence>
<accession>A0ABW2XJK9</accession>
<sequence>MSSTRPVPWVSPLLCLAVLVGGVYYALVDGGPSFRTAGFAVSLLLLIGIDVLEPQVPPVALLVVRIALYGAVNALDVSGVARVLFVLVPFNAYFAFGRRTAVALGSGCVVALLAGFTIRVPDWHTRSEYVSDVVMFTLGIVLAITMASVAVREREARVRLEETMREVEVLAAAQERNRLAREIHDSLGHHLTAIGVQLEKASAFADLDPSGARDAVENARWSADRALTEVRQSVRALGQHPFRLTDALTDLVAHLHGDHLAIHLDVRGDENGRPMAVLTTLYRAAQEALTNACRHSGATHVQVTLAYEDPGANLTIKDDGTGFPLPAGGSEPRVGSGGGIGLRGMRERVASLGGRVDLASSPEGTTVSVTVPW</sequence>
<evidence type="ECO:0000256" key="1">
    <source>
        <dbReference type="ARBA" id="ARBA00000085"/>
    </source>
</evidence>
<dbReference type="InterPro" id="IPR004358">
    <property type="entry name" value="Sig_transdc_His_kin-like_C"/>
</dbReference>
<dbReference type="PROSITE" id="PS50109">
    <property type="entry name" value="HIS_KIN"/>
    <property type="match status" value="1"/>
</dbReference>
<proteinExistence type="predicted"/>
<evidence type="ECO:0000256" key="3">
    <source>
        <dbReference type="ARBA" id="ARBA00004496"/>
    </source>
</evidence>
<evidence type="ECO:0000256" key="13">
    <source>
        <dbReference type="ARBA" id="ARBA00022840"/>
    </source>
</evidence>
<keyword evidence="10" id="KW-0479">Metal-binding</keyword>
<protein>
    <recommendedName>
        <fullName evidence="5">Oxygen sensor histidine kinase NreB</fullName>
        <ecNumber evidence="4">2.7.13.3</ecNumber>
    </recommendedName>
    <alternativeName>
        <fullName evidence="18">Nitrogen regulation protein B</fullName>
    </alternativeName>
</protein>
<keyword evidence="12 21" id="KW-0418">Kinase</keyword>
<dbReference type="SUPFAM" id="SSF55874">
    <property type="entry name" value="ATPase domain of HSP90 chaperone/DNA topoisomerase II/histidine kinase"/>
    <property type="match status" value="1"/>
</dbReference>
<dbReference type="InterPro" id="IPR003594">
    <property type="entry name" value="HATPase_dom"/>
</dbReference>
<dbReference type="CDD" id="cd16917">
    <property type="entry name" value="HATPase_UhpB-NarQ-NarX-like"/>
    <property type="match status" value="1"/>
</dbReference>
<dbReference type="InterPro" id="IPR036890">
    <property type="entry name" value="HATPase_C_sf"/>
</dbReference>
<dbReference type="InterPro" id="IPR050482">
    <property type="entry name" value="Sensor_HK_TwoCompSys"/>
</dbReference>
<keyword evidence="14" id="KW-0408">Iron</keyword>
<keyword evidence="6" id="KW-0004">4Fe-4S</keyword>
<dbReference type="SMART" id="SM00387">
    <property type="entry name" value="HATPase_c"/>
    <property type="match status" value="1"/>
</dbReference>
<dbReference type="Proteomes" id="UP001597063">
    <property type="component" value="Unassembled WGS sequence"/>
</dbReference>
<gene>
    <name evidence="21" type="ORF">ACFQZM_14585</name>
</gene>
<dbReference type="InterPro" id="IPR005467">
    <property type="entry name" value="His_kinase_dom"/>
</dbReference>
<name>A0ABW2XJK9_9ACTN</name>
<evidence type="ECO:0000256" key="2">
    <source>
        <dbReference type="ARBA" id="ARBA00001966"/>
    </source>
</evidence>
<comment type="subcellular location">
    <subcellularLocation>
        <location evidence="3">Cytoplasm</location>
    </subcellularLocation>
</comment>
<evidence type="ECO:0000313" key="22">
    <source>
        <dbReference type="Proteomes" id="UP001597063"/>
    </source>
</evidence>
<dbReference type="Pfam" id="PF07730">
    <property type="entry name" value="HisKA_3"/>
    <property type="match status" value="1"/>
</dbReference>
<keyword evidence="16" id="KW-0411">Iron-sulfur</keyword>
<evidence type="ECO:0000256" key="4">
    <source>
        <dbReference type="ARBA" id="ARBA00012438"/>
    </source>
</evidence>
<evidence type="ECO:0000256" key="16">
    <source>
        <dbReference type="ARBA" id="ARBA00023014"/>
    </source>
</evidence>
<comment type="caution">
    <text evidence="21">The sequence shown here is derived from an EMBL/GenBank/DDBJ whole genome shotgun (WGS) entry which is preliminary data.</text>
</comment>
<evidence type="ECO:0000256" key="8">
    <source>
        <dbReference type="ARBA" id="ARBA00022553"/>
    </source>
</evidence>
<keyword evidence="8" id="KW-0597">Phosphoprotein</keyword>
<dbReference type="InterPro" id="IPR011712">
    <property type="entry name" value="Sig_transdc_His_kin_sub3_dim/P"/>
</dbReference>
<evidence type="ECO:0000256" key="9">
    <source>
        <dbReference type="ARBA" id="ARBA00022679"/>
    </source>
</evidence>
<evidence type="ECO:0000256" key="12">
    <source>
        <dbReference type="ARBA" id="ARBA00022777"/>
    </source>
</evidence>
<dbReference type="EMBL" id="JBHTGP010000006">
    <property type="protein sequence ID" value="MFD0685729.1"/>
    <property type="molecule type" value="Genomic_DNA"/>
</dbReference>
<evidence type="ECO:0000256" key="14">
    <source>
        <dbReference type="ARBA" id="ARBA00023004"/>
    </source>
</evidence>
<keyword evidence="19" id="KW-1133">Transmembrane helix</keyword>
<evidence type="ECO:0000256" key="15">
    <source>
        <dbReference type="ARBA" id="ARBA00023012"/>
    </source>
</evidence>
<evidence type="ECO:0000259" key="20">
    <source>
        <dbReference type="PROSITE" id="PS50109"/>
    </source>
</evidence>
<dbReference type="RefSeq" id="WP_131759173.1">
    <property type="nucleotide sequence ID" value="NZ_CAACUY010000070.1"/>
</dbReference>
<feature type="transmembrane region" description="Helical" evidence="19">
    <location>
        <begin position="72"/>
        <end position="94"/>
    </location>
</feature>
<feature type="transmembrane region" description="Helical" evidence="19">
    <location>
        <begin position="133"/>
        <end position="151"/>
    </location>
</feature>
<keyword evidence="19" id="KW-0812">Transmembrane</keyword>
<evidence type="ECO:0000256" key="7">
    <source>
        <dbReference type="ARBA" id="ARBA00022490"/>
    </source>
</evidence>
<evidence type="ECO:0000256" key="6">
    <source>
        <dbReference type="ARBA" id="ARBA00022485"/>
    </source>
</evidence>
<dbReference type="PRINTS" id="PR00344">
    <property type="entry name" value="BCTRLSENSOR"/>
</dbReference>
<dbReference type="PANTHER" id="PTHR24421:SF10">
    <property type="entry name" value="NITRATE_NITRITE SENSOR PROTEIN NARQ"/>
    <property type="match status" value="1"/>
</dbReference>
<keyword evidence="22" id="KW-1185">Reference proteome</keyword>
<evidence type="ECO:0000256" key="18">
    <source>
        <dbReference type="ARBA" id="ARBA00030800"/>
    </source>
</evidence>
<dbReference type="Gene3D" id="1.20.5.1930">
    <property type="match status" value="1"/>
</dbReference>
<evidence type="ECO:0000256" key="10">
    <source>
        <dbReference type="ARBA" id="ARBA00022723"/>
    </source>
</evidence>
<feature type="transmembrane region" description="Helical" evidence="19">
    <location>
        <begin position="101"/>
        <end position="121"/>
    </location>
</feature>
<evidence type="ECO:0000256" key="19">
    <source>
        <dbReference type="SAM" id="Phobius"/>
    </source>
</evidence>
<keyword evidence="15" id="KW-0902">Two-component regulatory system</keyword>
<feature type="domain" description="Histidine kinase" evidence="20">
    <location>
        <begin position="281"/>
        <end position="373"/>
    </location>
</feature>
<dbReference type="Pfam" id="PF02518">
    <property type="entry name" value="HATPase_c"/>
    <property type="match status" value="1"/>
</dbReference>
<evidence type="ECO:0000256" key="11">
    <source>
        <dbReference type="ARBA" id="ARBA00022741"/>
    </source>
</evidence>
<dbReference type="EC" id="2.7.13.3" evidence="4"/>
<keyword evidence="13" id="KW-0067">ATP-binding</keyword>
<feature type="transmembrane region" description="Helical" evidence="19">
    <location>
        <begin position="6"/>
        <end position="27"/>
    </location>
</feature>
<comment type="catalytic activity">
    <reaction evidence="1">
        <text>ATP + protein L-histidine = ADP + protein N-phospho-L-histidine.</text>
        <dbReference type="EC" id="2.7.13.3"/>
    </reaction>
</comment>
<keyword evidence="19" id="KW-0472">Membrane</keyword>
<dbReference type="GO" id="GO:0016301">
    <property type="term" value="F:kinase activity"/>
    <property type="evidence" value="ECO:0007669"/>
    <property type="project" value="UniProtKB-KW"/>
</dbReference>
<keyword evidence="7" id="KW-0963">Cytoplasm</keyword>
<dbReference type="Gene3D" id="3.30.565.10">
    <property type="entry name" value="Histidine kinase-like ATPase, C-terminal domain"/>
    <property type="match status" value="1"/>
</dbReference>
<keyword evidence="9" id="KW-0808">Transferase</keyword>
<dbReference type="PANTHER" id="PTHR24421">
    <property type="entry name" value="NITRATE/NITRITE SENSOR PROTEIN NARX-RELATED"/>
    <property type="match status" value="1"/>
</dbReference>
<comment type="cofactor">
    <cofactor evidence="2">
        <name>[4Fe-4S] cluster</name>
        <dbReference type="ChEBI" id="CHEBI:49883"/>
    </cofactor>
</comment>
<reference evidence="22" key="1">
    <citation type="journal article" date="2019" name="Int. J. Syst. Evol. Microbiol.">
        <title>The Global Catalogue of Microorganisms (GCM) 10K type strain sequencing project: providing services to taxonomists for standard genome sequencing and annotation.</title>
        <authorList>
            <consortium name="The Broad Institute Genomics Platform"/>
            <consortium name="The Broad Institute Genome Sequencing Center for Infectious Disease"/>
            <person name="Wu L."/>
            <person name="Ma J."/>
        </authorList>
    </citation>
    <scope>NUCLEOTIDE SEQUENCE [LARGE SCALE GENOMIC DNA]</scope>
    <source>
        <strain evidence="22">JCM 9371</strain>
    </source>
</reference>
<evidence type="ECO:0000313" key="21">
    <source>
        <dbReference type="EMBL" id="MFD0685729.1"/>
    </source>
</evidence>
<organism evidence="21 22">
    <name type="scientific">Actinomadura fibrosa</name>
    <dbReference type="NCBI Taxonomy" id="111802"/>
    <lineage>
        <taxon>Bacteria</taxon>
        <taxon>Bacillati</taxon>
        <taxon>Actinomycetota</taxon>
        <taxon>Actinomycetes</taxon>
        <taxon>Streptosporangiales</taxon>
        <taxon>Thermomonosporaceae</taxon>
        <taxon>Actinomadura</taxon>
    </lineage>
</organism>
<comment type="function">
    <text evidence="17">Member of the two-component regulatory system NreB/NreC involved in the control of dissimilatory nitrate/nitrite reduction in response to oxygen. NreB functions as a direct oxygen sensor histidine kinase which is autophosphorylated, in the absence of oxygen, probably at the conserved histidine residue, and transfers its phosphate group probably to a conserved aspartate residue of NreC. NreB/NreC activates the expression of the nitrate (narGHJI) and nitrite (nir) reductase operons, as well as the putative nitrate transporter gene narT.</text>
</comment>
<evidence type="ECO:0000256" key="5">
    <source>
        <dbReference type="ARBA" id="ARBA00017322"/>
    </source>
</evidence>
<keyword evidence="11" id="KW-0547">Nucleotide-binding</keyword>